<evidence type="ECO:0000256" key="4">
    <source>
        <dbReference type="PROSITE-ProRule" id="PRU00169"/>
    </source>
</evidence>
<dbReference type="RefSeq" id="WP_116065034.1">
    <property type="nucleotide sequence ID" value="NZ_QRDZ01000041.1"/>
</dbReference>
<dbReference type="PROSITE" id="PS50110">
    <property type="entry name" value="RESPONSE_REGULATORY"/>
    <property type="match status" value="1"/>
</dbReference>
<reference evidence="8 9" key="1">
    <citation type="submission" date="2018-07" db="EMBL/GenBank/DDBJ databases">
        <title>Genomic Encyclopedia of Type Strains, Phase III (KMG-III): the genomes of soil and plant-associated and newly described type strains.</title>
        <authorList>
            <person name="Whitman W."/>
        </authorList>
    </citation>
    <scope>NUCLEOTIDE SEQUENCE [LARGE SCALE GENOMIC DNA]</scope>
    <source>
        <strain evidence="8 9">CECT 7287</strain>
    </source>
</reference>
<dbReference type="InterPro" id="IPR001789">
    <property type="entry name" value="Sig_transdc_resp-reg_receiver"/>
</dbReference>
<keyword evidence="9" id="KW-1185">Reference proteome</keyword>
<evidence type="ECO:0000256" key="3">
    <source>
        <dbReference type="ARBA" id="ARBA00023163"/>
    </source>
</evidence>
<dbReference type="AlphaFoldDB" id="A0A3D9I3Z2"/>
<evidence type="ECO:0000313" key="9">
    <source>
        <dbReference type="Proteomes" id="UP000256977"/>
    </source>
</evidence>
<dbReference type="InterPro" id="IPR018060">
    <property type="entry name" value="HTH_AraC"/>
</dbReference>
<evidence type="ECO:0000256" key="2">
    <source>
        <dbReference type="ARBA" id="ARBA00023125"/>
    </source>
</evidence>
<dbReference type="Pfam" id="PF00072">
    <property type="entry name" value="Response_reg"/>
    <property type="match status" value="1"/>
</dbReference>
<name>A0A3D9I3Z2_9BACL</name>
<evidence type="ECO:0000256" key="5">
    <source>
        <dbReference type="SAM" id="MobiDB-lite"/>
    </source>
</evidence>
<dbReference type="GO" id="GO:0043565">
    <property type="term" value="F:sequence-specific DNA binding"/>
    <property type="evidence" value="ECO:0007669"/>
    <property type="project" value="InterPro"/>
</dbReference>
<dbReference type="GO" id="GO:0003700">
    <property type="term" value="F:DNA-binding transcription factor activity"/>
    <property type="evidence" value="ECO:0007669"/>
    <property type="project" value="InterPro"/>
</dbReference>
<keyword evidence="1" id="KW-0805">Transcription regulation</keyword>
<dbReference type="InterPro" id="IPR011006">
    <property type="entry name" value="CheY-like_superfamily"/>
</dbReference>
<dbReference type="OrthoDB" id="2543932at2"/>
<dbReference type="SUPFAM" id="SSF46689">
    <property type="entry name" value="Homeodomain-like"/>
    <property type="match status" value="2"/>
</dbReference>
<dbReference type="InterPro" id="IPR009057">
    <property type="entry name" value="Homeodomain-like_sf"/>
</dbReference>
<keyword evidence="4" id="KW-0597">Phosphoprotein</keyword>
<dbReference type="Gene3D" id="3.40.50.2300">
    <property type="match status" value="1"/>
</dbReference>
<accession>A0A3D9I3Z2</accession>
<feature type="domain" description="HTH araC/xylS-type" evidence="6">
    <location>
        <begin position="456"/>
        <end position="554"/>
    </location>
</feature>
<protein>
    <submittedName>
        <fullName evidence="8">Two-component system response regulator YesN</fullName>
    </submittedName>
</protein>
<dbReference type="GO" id="GO:0000160">
    <property type="term" value="P:phosphorelay signal transduction system"/>
    <property type="evidence" value="ECO:0007669"/>
    <property type="project" value="InterPro"/>
</dbReference>
<dbReference type="PROSITE" id="PS01124">
    <property type="entry name" value="HTH_ARAC_FAMILY_2"/>
    <property type="match status" value="1"/>
</dbReference>
<dbReference type="Proteomes" id="UP000256977">
    <property type="component" value="Unassembled WGS sequence"/>
</dbReference>
<keyword evidence="2" id="KW-0238">DNA-binding</keyword>
<dbReference type="Gene3D" id="1.10.10.60">
    <property type="entry name" value="Homeodomain-like"/>
    <property type="match status" value="2"/>
</dbReference>
<dbReference type="InterPro" id="IPR020449">
    <property type="entry name" value="Tscrpt_reg_AraC-type_HTH"/>
</dbReference>
<evidence type="ECO:0000313" key="8">
    <source>
        <dbReference type="EMBL" id="RED55876.1"/>
    </source>
</evidence>
<dbReference type="PANTHER" id="PTHR43280">
    <property type="entry name" value="ARAC-FAMILY TRANSCRIPTIONAL REGULATOR"/>
    <property type="match status" value="1"/>
</dbReference>
<gene>
    <name evidence="8" type="ORF">DFP98_1413</name>
</gene>
<evidence type="ECO:0000256" key="1">
    <source>
        <dbReference type="ARBA" id="ARBA00023015"/>
    </source>
</evidence>
<dbReference type="EMBL" id="QRDZ01000041">
    <property type="protein sequence ID" value="RED55876.1"/>
    <property type="molecule type" value="Genomic_DNA"/>
</dbReference>
<dbReference type="SUPFAM" id="SSF52172">
    <property type="entry name" value="CheY-like"/>
    <property type="match status" value="1"/>
</dbReference>
<comment type="caution">
    <text evidence="8">The sequence shown here is derived from an EMBL/GenBank/DDBJ whole genome shotgun (WGS) entry which is preliminary data.</text>
</comment>
<dbReference type="Pfam" id="PF12833">
    <property type="entry name" value="HTH_18"/>
    <property type="match status" value="1"/>
</dbReference>
<dbReference type="SMART" id="SM00342">
    <property type="entry name" value="HTH_ARAC"/>
    <property type="match status" value="1"/>
</dbReference>
<proteinExistence type="predicted"/>
<organism evidence="8 9">
    <name type="scientific">Cohnella phaseoli</name>
    <dbReference type="NCBI Taxonomy" id="456490"/>
    <lineage>
        <taxon>Bacteria</taxon>
        <taxon>Bacillati</taxon>
        <taxon>Bacillota</taxon>
        <taxon>Bacilli</taxon>
        <taxon>Bacillales</taxon>
        <taxon>Paenibacillaceae</taxon>
        <taxon>Cohnella</taxon>
    </lineage>
</organism>
<feature type="domain" description="Response regulatory" evidence="7">
    <location>
        <begin position="3"/>
        <end position="120"/>
    </location>
</feature>
<dbReference type="PRINTS" id="PR00032">
    <property type="entry name" value="HTHARAC"/>
</dbReference>
<dbReference type="SMART" id="SM00448">
    <property type="entry name" value="REC"/>
    <property type="match status" value="1"/>
</dbReference>
<feature type="modified residue" description="4-aspartylphosphate" evidence="4">
    <location>
        <position position="55"/>
    </location>
</feature>
<feature type="region of interest" description="Disordered" evidence="5">
    <location>
        <begin position="312"/>
        <end position="332"/>
    </location>
</feature>
<dbReference type="CDD" id="cd17536">
    <property type="entry name" value="REC_YesN-like"/>
    <property type="match status" value="1"/>
</dbReference>
<evidence type="ECO:0000259" key="7">
    <source>
        <dbReference type="PROSITE" id="PS50110"/>
    </source>
</evidence>
<sequence length="557" mass="62709">MYRLLIVDDMPIITDGLAKLFRKELGEELDIVTAYSGIEALDLLERERIDIVLSDILMPGLDGIELLKEIHDRWSACKVILLTSHSDFNYVQSALSLGGLEYILKTESDDKIVLAVRKAIQALDKDADATRLIRKAEEHMRLALPTLQKEYLSALIQGKKVGQELLAEHFANLRLSLRAEQSVLLLVGRIDDWNEIMKAPDKSLIVYAVQNIVEELLAEFVLSISLVYESSKIIWLIQSRETEKSDREAAFRGVNGMLEHIQGKCAELLKQSVSFVLAREETPWNEASDRFHELTVLLARGLGGRKGALLTEPGATEGKAGGGLSEGADGRGSAAAKQGIRQLTGKIPLLLSFLESGNEEEFARTYEELAPVFADESFPGMRKIELYHALCYVFLTFVNKYGLENELSAQADWNKLVRYDDGVSWHQWYAFFGQLASLIFAANREDQEQSTHDVVRKVHEFIETNLSADLSLIQLADHVHLNPSYLSRLYKQMTGTGLSEYMSDFRDRKAKELLTAGHLKVHEIAAKLGYNSSHAFIRFFKKQNGMTPQEYKELQGI</sequence>
<keyword evidence="3" id="KW-0804">Transcription</keyword>
<dbReference type="PANTHER" id="PTHR43280:SF10">
    <property type="entry name" value="REGULATORY PROTEIN POCR"/>
    <property type="match status" value="1"/>
</dbReference>
<evidence type="ECO:0000259" key="6">
    <source>
        <dbReference type="PROSITE" id="PS01124"/>
    </source>
</evidence>